<dbReference type="InterPro" id="IPR050730">
    <property type="entry name" value="UBX_domain-protein"/>
</dbReference>
<keyword evidence="4" id="KW-1185">Reference proteome</keyword>
<dbReference type="InterPro" id="IPR006577">
    <property type="entry name" value="UAS"/>
</dbReference>
<organism evidence="3 4">
    <name type="scientific">Saccharomyces pastorianus</name>
    <name type="common">Lager yeast</name>
    <name type="synonym">Saccharomyces cerevisiae x Saccharomyces eubayanus</name>
    <dbReference type="NCBI Taxonomy" id="27292"/>
    <lineage>
        <taxon>Eukaryota</taxon>
        <taxon>Fungi</taxon>
        <taxon>Dikarya</taxon>
        <taxon>Ascomycota</taxon>
        <taxon>Saccharomycotina</taxon>
        <taxon>Saccharomycetes</taxon>
        <taxon>Saccharomycetales</taxon>
        <taxon>Saccharomycetaceae</taxon>
        <taxon>Saccharomyces</taxon>
    </lineage>
</organism>
<accession>A0A6C1DP87</accession>
<dbReference type="GO" id="GO:0005634">
    <property type="term" value="C:nucleus"/>
    <property type="evidence" value="ECO:0007669"/>
    <property type="project" value="TreeGrafter"/>
</dbReference>
<dbReference type="InterPro" id="IPR029071">
    <property type="entry name" value="Ubiquitin-like_domsf"/>
</dbReference>
<feature type="compositionally biased region" description="Low complexity" evidence="1">
    <location>
        <begin position="50"/>
        <end position="61"/>
    </location>
</feature>
<dbReference type="InterPro" id="IPR036249">
    <property type="entry name" value="Thioredoxin-like_sf"/>
</dbReference>
<reference evidence="3 4" key="1">
    <citation type="journal article" date="2019" name="BMC Genomics">
        <title>Chromosome level assembly and comparative genome analysis confirm lager-brewing yeasts originated from a single hybridization.</title>
        <authorList>
            <person name="Salazar A.N."/>
            <person name="Gorter de Vries A.R."/>
            <person name="van den Broek M."/>
            <person name="Brouwers N."/>
            <person name="de la Torre Cortes P."/>
            <person name="Kuijpers N.G.A."/>
            <person name="Daran J.G."/>
            <person name="Abeel T."/>
        </authorList>
    </citation>
    <scope>NUCLEOTIDE SEQUENCE [LARGE SCALE GENOMIC DNA]</scope>
    <source>
        <strain evidence="3 4">CBS 1483</strain>
    </source>
</reference>
<dbReference type="AlphaFoldDB" id="A0A6C1DP87"/>
<dbReference type="InterPro" id="IPR001012">
    <property type="entry name" value="UBX_dom"/>
</dbReference>
<dbReference type="CDD" id="cd02958">
    <property type="entry name" value="UAS"/>
    <property type="match status" value="1"/>
</dbReference>
<feature type="region of interest" description="Disordered" evidence="1">
    <location>
        <begin position="371"/>
        <end position="399"/>
    </location>
</feature>
<dbReference type="OrthoDB" id="270602at2759"/>
<dbReference type="SUPFAM" id="SSF46934">
    <property type="entry name" value="UBA-like"/>
    <property type="match status" value="1"/>
</dbReference>
<gene>
    <name evidence="3" type="primary">UBX5_1</name>
    <name evidence="3" type="ORF">GRS66_001062</name>
</gene>
<dbReference type="PANTHER" id="PTHR23322:SF6">
    <property type="entry name" value="UBX DOMAIN-CONTAINING PROTEIN 7"/>
    <property type="match status" value="1"/>
</dbReference>
<evidence type="ECO:0000313" key="4">
    <source>
        <dbReference type="Proteomes" id="UP000501346"/>
    </source>
</evidence>
<dbReference type="GO" id="GO:0043130">
    <property type="term" value="F:ubiquitin binding"/>
    <property type="evidence" value="ECO:0007669"/>
    <property type="project" value="TreeGrafter"/>
</dbReference>
<dbReference type="SUPFAM" id="SSF54236">
    <property type="entry name" value="Ubiquitin-like"/>
    <property type="match status" value="1"/>
</dbReference>
<dbReference type="FunFam" id="1.10.8.10:FF:000117">
    <property type="entry name" value="UBX domain-containing protein 5"/>
    <property type="match status" value="1"/>
</dbReference>
<feature type="domain" description="UBX" evidence="2">
    <location>
        <begin position="415"/>
        <end position="493"/>
    </location>
</feature>
<sequence length="500" mass="56737">MSEGKVDEFMAITGADDAAIATQFIEMADGNLNTAISLFFENGGAALLSSNNTPTPSNSTPMAPTSVDSDADAQLAERLQREAYQQQQPDQDYVRPPDEARHEVLTETSGFPISYGGIGGRFEPLHRVNDMFDEGRPESIFNQRLDDTNTNTYINDNSSDSLDSEEENDDDEYEYVEEPVIELDEDGNIKEYTKLVRKPKTISKEQKLALLFRPPFSIMSKLDLDAAKQKARAKQKWIMINIQDSGIFQCQALNRDLWSSRPVKTIIKENFVFLQYQYESRNAQPYLQFYHLNNKDDLPHIAILDPITGERVKQWNRVVPIPEQFISEINEFLASFSLDPKVPNPTVNEPLPKVDPTTLTEEQQMELAIKESLNNNSSKSNQEEVPSTGEEQKRVQEPDPFSTIEARVHPEPPNKPGITTRIQIRTGDGSRLVRRFNALEDTVRTIYEVIKTEMDGFADSRFTLNDHQREDLIDKLNMTIADAGLKNSSLLLEKLDPEIE</sequence>
<dbReference type="CDD" id="cd01767">
    <property type="entry name" value="UBX"/>
    <property type="match status" value="1"/>
</dbReference>
<dbReference type="PANTHER" id="PTHR23322">
    <property type="entry name" value="FAS-ASSOCIATED PROTEIN"/>
    <property type="match status" value="1"/>
</dbReference>
<proteinExistence type="predicted"/>
<feature type="region of interest" description="Disordered" evidence="1">
    <location>
        <begin position="142"/>
        <end position="169"/>
    </location>
</feature>
<dbReference type="Proteomes" id="UP000501346">
    <property type="component" value="Chromosome ScIV"/>
</dbReference>
<evidence type="ECO:0000256" key="1">
    <source>
        <dbReference type="SAM" id="MobiDB-lite"/>
    </source>
</evidence>
<protein>
    <submittedName>
        <fullName evidence="3">UBX domain-containing protein 5</fullName>
    </submittedName>
</protein>
<dbReference type="GO" id="GO:0043161">
    <property type="term" value="P:proteasome-mediated ubiquitin-dependent protein catabolic process"/>
    <property type="evidence" value="ECO:0007669"/>
    <property type="project" value="TreeGrafter"/>
</dbReference>
<dbReference type="EMBL" id="CP048985">
    <property type="protein sequence ID" value="QID78836.1"/>
    <property type="molecule type" value="Genomic_DNA"/>
</dbReference>
<dbReference type="Gene3D" id="1.10.8.10">
    <property type="entry name" value="DNA helicase RuvA subunit, C-terminal domain"/>
    <property type="match status" value="1"/>
</dbReference>
<dbReference type="SMART" id="SM00166">
    <property type="entry name" value="UBX"/>
    <property type="match status" value="1"/>
</dbReference>
<dbReference type="Pfam" id="PF00789">
    <property type="entry name" value="UBX"/>
    <property type="match status" value="1"/>
</dbReference>
<dbReference type="InterPro" id="IPR009060">
    <property type="entry name" value="UBA-like_sf"/>
</dbReference>
<dbReference type="SMART" id="SM00594">
    <property type="entry name" value="UAS"/>
    <property type="match status" value="1"/>
</dbReference>
<dbReference type="Gene3D" id="3.40.30.10">
    <property type="entry name" value="Glutaredoxin"/>
    <property type="match status" value="1"/>
</dbReference>
<dbReference type="SUPFAM" id="SSF52833">
    <property type="entry name" value="Thioredoxin-like"/>
    <property type="match status" value="1"/>
</dbReference>
<feature type="region of interest" description="Disordered" evidence="1">
    <location>
        <begin position="50"/>
        <end position="70"/>
    </location>
</feature>
<evidence type="ECO:0000259" key="2">
    <source>
        <dbReference type="PROSITE" id="PS50033"/>
    </source>
</evidence>
<dbReference type="Gene3D" id="3.10.20.90">
    <property type="entry name" value="Phosphatidylinositol 3-kinase Catalytic Subunit, Chain A, domain 1"/>
    <property type="match status" value="1"/>
</dbReference>
<dbReference type="CDD" id="cd14346">
    <property type="entry name" value="UBA_Ubx5_like"/>
    <property type="match status" value="1"/>
</dbReference>
<name>A0A6C1DP87_SACPS</name>
<dbReference type="PROSITE" id="PS50033">
    <property type="entry name" value="UBX"/>
    <property type="match status" value="1"/>
</dbReference>
<dbReference type="Pfam" id="PF14555">
    <property type="entry name" value="UBA_4"/>
    <property type="match status" value="1"/>
</dbReference>
<dbReference type="Pfam" id="PF13899">
    <property type="entry name" value="Thioredoxin_7"/>
    <property type="match status" value="1"/>
</dbReference>
<evidence type="ECO:0000313" key="3">
    <source>
        <dbReference type="EMBL" id="QID78836.1"/>
    </source>
</evidence>
<dbReference type="SMR" id="A0A6C1DP87"/>
<feature type="compositionally biased region" description="Low complexity" evidence="1">
    <location>
        <begin position="148"/>
        <end position="161"/>
    </location>
</feature>